<comment type="subunit">
    <text evidence="1">Homodimer.</text>
</comment>
<evidence type="ECO:0000259" key="6">
    <source>
        <dbReference type="PROSITE" id="PS50977"/>
    </source>
</evidence>
<dbReference type="PANTHER" id="PTHR30055">
    <property type="entry name" value="HTH-TYPE TRANSCRIPTIONAL REGULATOR RUTR"/>
    <property type="match status" value="1"/>
</dbReference>
<dbReference type="PROSITE" id="PS50977">
    <property type="entry name" value="HTH_TETR_2"/>
    <property type="match status" value="1"/>
</dbReference>
<keyword evidence="4" id="KW-0804">Transcription</keyword>
<dbReference type="InterPro" id="IPR050109">
    <property type="entry name" value="HTH-type_TetR-like_transc_reg"/>
</dbReference>
<dbReference type="FunFam" id="1.10.10.60:FF:000141">
    <property type="entry name" value="TetR family transcriptional regulator"/>
    <property type="match status" value="1"/>
</dbReference>
<dbReference type="Pfam" id="PF00440">
    <property type="entry name" value="TetR_N"/>
    <property type="match status" value="1"/>
</dbReference>
<dbReference type="InterPro" id="IPR009057">
    <property type="entry name" value="Homeodomain-like_sf"/>
</dbReference>
<organism evidence="7 8">
    <name type="scientific">Mycobacteroides franklinii</name>
    <dbReference type="NCBI Taxonomy" id="948102"/>
    <lineage>
        <taxon>Bacteria</taxon>
        <taxon>Bacillati</taxon>
        <taxon>Actinomycetota</taxon>
        <taxon>Actinomycetes</taxon>
        <taxon>Mycobacteriales</taxon>
        <taxon>Mycobacteriaceae</taxon>
        <taxon>Mycobacteroides</taxon>
    </lineage>
</organism>
<evidence type="ECO:0000256" key="1">
    <source>
        <dbReference type="ARBA" id="ARBA00011738"/>
    </source>
</evidence>
<gene>
    <name evidence="7" type="primary">ethR_6</name>
    <name evidence="7" type="ORF">CCUG63697_03802</name>
</gene>
<dbReference type="RefSeq" id="WP_134050575.1">
    <property type="nucleotide sequence ID" value="NZ_PECB01000002.1"/>
</dbReference>
<dbReference type="PANTHER" id="PTHR30055:SF226">
    <property type="entry name" value="HTH-TYPE TRANSCRIPTIONAL REGULATOR PKSA"/>
    <property type="match status" value="1"/>
</dbReference>
<evidence type="ECO:0000313" key="8">
    <source>
        <dbReference type="Proteomes" id="UP000295165"/>
    </source>
</evidence>
<dbReference type="InterPro" id="IPR001647">
    <property type="entry name" value="HTH_TetR"/>
</dbReference>
<dbReference type="AlphaFoldDB" id="A0A4R8QZK1"/>
<feature type="domain" description="HTH tetR-type" evidence="6">
    <location>
        <begin position="16"/>
        <end position="76"/>
    </location>
</feature>
<evidence type="ECO:0000256" key="3">
    <source>
        <dbReference type="ARBA" id="ARBA00023125"/>
    </source>
</evidence>
<keyword evidence="8" id="KW-1185">Reference proteome</keyword>
<evidence type="ECO:0000256" key="2">
    <source>
        <dbReference type="ARBA" id="ARBA00023015"/>
    </source>
</evidence>
<protein>
    <submittedName>
        <fullName evidence="7">HTH-type transcriptional regulator EthR</fullName>
    </submittedName>
</protein>
<reference evidence="7 8" key="1">
    <citation type="journal article" date="2019" name="Sci. Rep.">
        <title>Extended insight into the Mycobacterium chelonae-abscessus complex through whole genome sequencing of Mycobacterium salmoniphilum outbreak and Mycobacterium salmoniphilum-like strains.</title>
        <authorList>
            <person name="Behra P.R.K."/>
            <person name="Das S."/>
            <person name="Pettersson B.M.F."/>
            <person name="Shirreff L."/>
            <person name="DuCote T."/>
            <person name="Jacobsson K.G."/>
            <person name="Ennis D.G."/>
            <person name="Kirsebom L.A."/>
        </authorList>
    </citation>
    <scope>NUCLEOTIDE SEQUENCE [LARGE SCALE GENOMIC DNA]</scope>
    <source>
        <strain evidence="7 8">CCUG 63697</strain>
    </source>
</reference>
<proteinExistence type="predicted"/>
<feature type="DNA-binding region" description="H-T-H motif" evidence="5">
    <location>
        <begin position="39"/>
        <end position="58"/>
    </location>
</feature>
<dbReference type="SUPFAM" id="SSF46689">
    <property type="entry name" value="Homeodomain-like"/>
    <property type="match status" value="1"/>
</dbReference>
<dbReference type="PRINTS" id="PR00455">
    <property type="entry name" value="HTHTETR"/>
</dbReference>
<accession>A0A4R8QZK1</accession>
<name>A0A4R8QZK1_9MYCO</name>
<dbReference type="Proteomes" id="UP000295165">
    <property type="component" value="Unassembled WGS sequence"/>
</dbReference>
<dbReference type="SUPFAM" id="SSF48498">
    <property type="entry name" value="Tetracyclin repressor-like, C-terminal domain"/>
    <property type="match status" value="1"/>
</dbReference>
<evidence type="ECO:0000313" key="7">
    <source>
        <dbReference type="EMBL" id="TDZ49266.1"/>
    </source>
</evidence>
<comment type="caution">
    <text evidence="7">The sequence shown here is derived from an EMBL/GenBank/DDBJ whole genome shotgun (WGS) entry which is preliminary data.</text>
</comment>
<dbReference type="Gene3D" id="1.10.357.10">
    <property type="entry name" value="Tetracycline Repressor, domain 2"/>
    <property type="match status" value="1"/>
</dbReference>
<dbReference type="InterPro" id="IPR023772">
    <property type="entry name" value="DNA-bd_HTH_TetR-type_CS"/>
</dbReference>
<keyword evidence="3 5" id="KW-0238">DNA-binding</keyword>
<dbReference type="GO" id="GO:0003700">
    <property type="term" value="F:DNA-binding transcription factor activity"/>
    <property type="evidence" value="ECO:0007669"/>
    <property type="project" value="TreeGrafter"/>
</dbReference>
<dbReference type="GO" id="GO:0000976">
    <property type="term" value="F:transcription cis-regulatory region binding"/>
    <property type="evidence" value="ECO:0007669"/>
    <property type="project" value="TreeGrafter"/>
</dbReference>
<keyword evidence="2" id="KW-0805">Transcription regulation</keyword>
<evidence type="ECO:0000256" key="5">
    <source>
        <dbReference type="PROSITE-ProRule" id="PRU00335"/>
    </source>
</evidence>
<dbReference type="GO" id="GO:0045892">
    <property type="term" value="P:negative regulation of DNA-templated transcription"/>
    <property type="evidence" value="ECO:0007669"/>
    <property type="project" value="UniProtKB-ARBA"/>
</dbReference>
<dbReference type="PROSITE" id="PS01081">
    <property type="entry name" value="HTH_TETR_1"/>
    <property type="match status" value="1"/>
</dbReference>
<dbReference type="InterPro" id="IPR036271">
    <property type="entry name" value="Tet_transcr_reg_TetR-rel_C_sf"/>
</dbReference>
<dbReference type="EMBL" id="PECC01000028">
    <property type="protein sequence ID" value="TDZ49266.1"/>
    <property type="molecule type" value="Genomic_DNA"/>
</dbReference>
<sequence length="210" mass="23595">MSVNRPVAVQRRLKGTERRALVIEAALRLLSERGYDGVSMGDIAKAAGVSRPVLYDHFPSKKELVLSLFHDETEALLKQIRSAARQGTTPRERTWRAVDAYFTFVAEHPVVSRILTLDSAFEPDIAESGRQMRTFAEMGIAPLLEAEFERRGKEPAKRLAEINAAVLVAGIIRIYEWWLDHPDVTRTEIVEYTLGTLWPGNNPTTGRKAP</sequence>
<evidence type="ECO:0000256" key="4">
    <source>
        <dbReference type="ARBA" id="ARBA00023163"/>
    </source>
</evidence>